<feature type="transmembrane region" description="Helical" evidence="11">
    <location>
        <begin position="307"/>
        <end position="326"/>
    </location>
</feature>
<dbReference type="InterPro" id="IPR036034">
    <property type="entry name" value="PDZ_sf"/>
</dbReference>
<evidence type="ECO:0000256" key="9">
    <source>
        <dbReference type="ARBA" id="ARBA00023049"/>
    </source>
</evidence>
<dbReference type="PANTHER" id="PTHR42837:SF2">
    <property type="entry name" value="MEMBRANE METALLOPROTEASE ARASP2, CHLOROPLASTIC-RELATED"/>
    <property type="match status" value="1"/>
</dbReference>
<dbReference type="RefSeq" id="WP_257529569.1">
    <property type="nucleotide sequence ID" value="NZ_JANKAS010000002.1"/>
</dbReference>
<keyword evidence="8 11" id="KW-1133">Transmembrane helix</keyword>
<dbReference type="CDD" id="cd23081">
    <property type="entry name" value="cpPDZ_EcRseP-like"/>
    <property type="match status" value="1"/>
</dbReference>
<comment type="subcellular location">
    <subcellularLocation>
        <location evidence="2">Membrane</location>
        <topology evidence="2">Multi-pass membrane protein</topology>
    </subcellularLocation>
</comment>
<comment type="similarity">
    <text evidence="3 11">Belongs to the peptidase M50B family.</text>
</comment>
<evidence type="ECO:0000313" key="14">
    <source>
        <dbReference type="Proteomes" id="UP001205748"/>
    </source>
</evidence>
<evidence type="ECO:0000256" key="4">
    <source>
        <dbReference type="ARBA" id="ARBA00022670"/>
    </source>
</evidence>
<dbReference type="GO" id="GO:0004222">
    <property type="term" value="F:metalloendopeptidase activity"/>
    <property type="evidence" value="ECO:0007669"/>
    <property type="project" value="InterPro"/>
</dbReference>
<evidence type="ECO:0000259" key="12">
    <source>
        <dbReference type="PROSITE" id="PS50106"/>
    </source>
</evidence>
<keyword evidence="6 11" id="KW-0378">Hydrolase</keyword>
<gene>
    <name evidence="13" type="primary">rseP</name>
    <name evidence="13" type="ORF">NSA47_03815</name>
</gene>
<comment type="cofactor">
    <cofactor evidence="1 11">
        <name>Zn(2+)</name>
        <dbReference type="ChEBI" id="CHEBI:29105"/>
    </cofactor>
</comment>
<proteinExistence type="inferred from homology"/>
<evidence type="ECO:0000256" key="2">
    <source>
        <dbReference type="ARBA" id="ARBA00004141"/>
    </source>
</evidence>
<dbReference type="EMBL" id="JANKAS010000002">
    <property type="protein sequence ID" value="MCR1898113.1"/>
    <property type="molecule type" value="Genomic_DNA"/>
</dbReference>
<dbReference type="Pfam" id="PF02163">
    <property type="entry name" value="Peptidase_M50"/>
    <property type="match status" value="1"/>
</dbReference>
<dbReference type="PROSITE" id="PS50106">
    <property type="entry name" value="PDZ"/>
    <property type="match status" value="1"/>
</dbReference>
<protein>
    <recommendedName>
        <fullName evidence="11">Zinc metalloprotease</fullName>
        <ecNumber evidence="11">3.4.24.-</ecNumber>
    </recommendedName>
</protein>
<feature type="transmembrane region" description="Helical" evidence="11">
    <location>
        <begin position="89"/>
        <end position="112"/>
    </location>
</feature>
<dbReference type="GO" id="GO:0006508">
    <property type="term" value="P:proteolysis"/>
    <property type="evidence" value="ECO:0007669"/>
    <property type="project" value="UniProtKB-KW"/>
</dbReference>
<dbReference type="SUPFAM" id="SSF50156">
    <property type="entry name" value="PDZ domain-like"/>
    <property type="match status" value="1"/>
</dbReference>
<evidence type="ECO:0000256" key="6">
    <source>
        <dbReference type="ARBA" id="ARBA00022801"/>
    </source>
</evidence>
<organism evidence="13 14">
    <name type="scientific">Irregularibacter muris</name>
    <dbReference type="NCBI Taxonomy" id="1796619"/>
    <lineage>
        <taxon>Bacteria</taxon>
        <taxon>Bacillati</taxon>
        <taxon>Bacillota</taxon>
        <taxon>Clostridia</taxon>
        <taxon>Eubacteriales</taxon>
        <taxon>Eubacteriaceae</taxon>
        <taxon>Irregularibacter</taxon>
    </lineage>
</organism>
<dbReference type="SMART" id="SM00228">
    <property type="entry name" value="PDZ"/>
    <property type="match status" value="1"/>
</dbReference>
<dbReference type="InterPro" id="IPR008915">
    <property type="entry name" value="Peptidase_M50"/>
</dbReference>
<evidence type="ECO:0000256" key="1">
    <source>
        <dbReference type="ARBA" id="ARBA00001947"/>
    </source>
</evidence>
<dbReference type="GO" id="GO:0016020">
    <property type="term" value="C:membrane"/>
    <property type="evidence" value="ECO:0007669"/>
    <property type="project" value="UniProtKB-SubCell"/>
</dbReference>
<dbReference type="AlphaFoldDB" id="A0AAE3L3E2"/>
<keyword evidence="4" id="KW-0645">Protease</keyword>
<keyword evidence="14" id="KW-1185">Reference proteome</keyword>
<feature type="domain" description="PDZ" evidence="12">
    <location>
        <begin position="121"/>
        <end position="156"/>
    </location>
</feature>
<dbReference type="InterPro" id="IPR004387">
    <property type="entry name" value="Pept_M50_Zn"/>
</dbReference>
<keyword evidence="11" id="KW-0479">Metal-binding</keyword>
<keyword evidence="7 11" id="KW-0862">Zinc</keyword>
<accession>A0AAE3L3E2</accession>
<dbReference type="GO" id="GO:0046872">
    <property type="term" value="F:metal ion binding"/>
    <property type="evidence" value="ECO:0007669"/>
    <property type="project" value="UniProtKB-KW"/>
</dbReference>
<evidence type="ECO:0000256" key="5">
    <source>
        <dbReference type="ARBA" id="ARBA00022692"/>
    </source>
</evidence>
<reference evidence="13" key="1">
    <citation type="submission" date="2022-07" db="EMBL/GenBank/DDBJ databases">
        <title>Enhanced cultured diversity of the mouse gut microbiota enables custom-made synthetic communities.</title>
        <authorList>
            <person name="Afrizal A."/>
        </authorList>
    </citation>
    <scope>NUCLEOTIDE SEQUENCE</scope>
    <source>
        <strain evidence="13">DSM 28593</strain>
    </source>
</reference>
<sequence>MSTIIFSLIIFGILVIFHEFGHYSVAKLIGVKVEEFAVGMGPKIFGFKKGETVYSLRALPLGGFCKMLGEDEDSHDVKSLSNQSKLGRAAVFAAGSFMNIILAIILLTIVFYSVGTPTTTIKEVDKEYPAYEAGLRPGDQIVEINGQSIKNYTQIENIITTNKDGQLNVIVNRNSTLEELNIHPKFDKDLARYRIGIVPRSESSIMNAVTSSIHQIIFLTGTMLNYLGQLIIGKGDTSGLVGPVGVVAIVNEAAKSGLLPVIHLAAMISLNLAVFNLLPIPALDGSRLFFLAIEGIRGKPVKPEKEGMFHFVGFVLLMILAVFIGYRDITRFTNLF</sequence>
<name>A0AAE3L3E2_9FIRM</name>
<evidence type="ECO:0000256" key="11">
    <source>
        <dbReference type="RuleBase" id="RU362031"/>
    </source>
</evidence>
<dbReference type="NCBIfam" id="TIGR00054">
    <property type="entry name" value="RIP metalloprotease RseP"/>
    <property type="match status" value="1"/>
</dbReference>
<evidence type="ECO:0000256" key="10">
    <source>
        <dbReference type="ARBA" id="ARBA00023136"/>
    </source>
</evidence>
<comment type="caution">
    <text evidence="13">The sequence shown here is derived from an EMBL/GenBank/DDBJ whole genome shotgun (WGS) entry which is preliminary data.</text>
</comment>
<dbReference type="Proteomes" id="UP001205748">
    <property type="component" value="Unassembled WGS sequence"/>
</dbReference>
<evidence type="ECO:0000256" key="8">
    <source>
        <dbReference type="ARBA" id="ARBA00022989"/>
    </source>
</evidence>
<keyword evidence="5 11" id="KW-0812">Transmembrane</keyword>
<evidence type="ECO:0000256" key="3">
    <source>
        <dbReference type="ARBA" id="ARBA00007931"/>
    </source>
</evidence>
<feature type="transmembrane region" description="Helical" evidence="11">
    <location>
        <begin position="258"/>
        <end position="278"/>
    </location>
</feature>
<dbReference type="Gene3D" id="2.30.42.10">
    <property type="match status" value="1"/>
</dbReference>
<evidence type="ECO:0000313" key="13">
    <source>
        <dbReference type="EMBL" id="MCR1898113.1"/>
    </source>
</evidence>
<dbReference type="InterPro" id="IPR001478">
    <property type="entry name" value="PDZ"/>
</dbReference>
<keyword evidence="9 11" id="KW-0482">Metalloprotease</keyword>
<keyword evidence="10 11" id="KW-0472">Membrane</keyword>
<evidence type="ECO:0000256" key="7">
    <source>
        <dbReference type="ARBA" id="ARBA00022833"/>
    </source>
</evidence>
<dbReference type="EC" id="3.4.24.-" evidence="11"/>
<dbReference type="InterPro" id="IPR041489">
    <property type="entry name" value="PDZ_6"/>
</dbReference>
<dbReference type="PANTHER" id="PTHR42837">
    <property type="entry name" value="REGULATOR OF SIGMA-E PROTEASE RSEP"/>
    <property type="match status" value="1"/>
</dbReference>
<dbReference type="Pfam" id="PF17820">
    <property type="entry name" value="PDZ_6"/>
    <property type="match status" value="1"/>
</dbReference>
<dbReference type="CDD" id="cd06163">
    <property type="entry name" value="S2P-M50_PDZ_RseP-like"/>
    <property type="match status" value="1"/>
</dbReference>